<dbReference type="PROSITE" id="PS50943">
    <property type="entry name" value="HTH_CROC1"/>
    <property type="match status" value="1"/>
</dbReference>
<gene>
    <name evidence="2" type="ORF">GCM10023322_12770</name>
</gene>
<name>A0ABP9RLM7_9ACTN</name>
<dbReference type="SUPFAM" id="SSF47413">
    <property type="entry name" value="lambda repressor-like DNA-binding domains"/>
    <property type="match status" value="1"/>
</dbReference>
<proteinExistence type="predicted"/>
<dbReference type="CDD" id="cd00093">
    <property type="entry name" value="HTH_XRE"/>
    <property type="match status" value="1"/>
</dbReference>
<comment type="caution">
    <text evidence="2">The sequence shown here is derived from an EMBL/GenBank/DDBJ whole genome shotgun (WGS) entry which is preliminary data.</text>
</comment>
<dbReference type="Proteomes" id="UP001501570">
    <property type="component" value="Unassembled WGS sequence"/>
</dbReference>
<dbReference type="SMART" id="SM00530">
    <property type="entry name" value="HTH_XRE"/>
    <property type="match status" value="1"/>
</dbReference>
<dbReference type="PANTHER" id="PTHR35010:SF2">
    <property type="entry name" value="BLL4672 PROTEIN"/>
    <property type="match status" value="1"/>
</dbReference>
<keyword evidence="3" id="KW-1185">Reference proteome</keyword>
<dbReference type="RefSeq" id="WP_345626979.1">
    <property type="nucleotide sequence ID" value="NZ_BAABJQ010000003.1"/>
</dbReference>
<accession>A0ABP9RLM7</accession>
<feature type="domain" description="HTH cro/C1-type" evidence="1">
    <location>
        <begin position="36"/>
        <end position="83"/>
    </location>
</feature>
<dbReference type="PANTHER" id="PTHR35010">
    <property type="entry name" value="BLL4672 PROTEIN-RELATED"/>
    <property type="match status" value="1"/>
</dbReference>
<dbReference type="InterPro" id="IPR001387">
    <property type="entry name" value="Cro/C1-type_HTH"/>
</dbReference>
<evidence type="ECO:0000313" key="2">
    <source>
        <dbReference type="EMBL" id="GAA5180446.1"/>
    </source>
</evidence>
<dbReference type="InterPro" id="IPR041413">
    <property type="entry name" value="MLTR_LBD"/>
</dbReference>
<sequence>MTAVGGLGDFLRARRGGIKPTDVGLPAGTGLRRTPGLRREEIAALAGVSIDYYIRLEQGRENNPSWAVLDSLADALILDEEERAHLHALARRTTRHSNPGPEAVRSGIHQLLQTVRPCPAYVLNQVSDLLAANPEGLALFHGLADWPVPRRNTARYTFLHPAARELFADWQHSAATTVANLHAVAAAHPDAPGLADLIEELTEHSPEFAKLWQRYDIRRRRGELKTFRHPRVGTLTLTYEVLQISESQRMSIYQAAPGSAEHDALHLLAMLDEFPTGPAIPRD</sequence>
<protein>
    <submittedName>
        <fullName evidence="2">Helix-turn-helix transcriptional regulator</fullName>
    </submittedName>
</protein>
<dbReference type="Gene3D" id="3.30.450.180">
    <property type="match status" value="1"/>
</dbReference>
<organism evidence="2 3">
    <name type="scientific">Rugosimonospora acidiphila</name>
    <dbReference type="NCBI Taxonomy" id="556531"/>
    <lineage>
        <taxon>Bacteria</taxon>
        <taxon>Bacillati</taxon>
        <taxon>Actinomycetota</taxon>
        <taxon>Actinomycetes</taxon>
        <taxon>Micromonosporales</taxon>
        <taxon>Micromonosporaceae</taxon>
        <taxon>Rugosimonospora</taxon>
    </lineage>
</organism>
<dbReference type="EMBL" id="BAABJQ010000003">
    <property type="protein sequence ID" value="GAA5180446.1"/>
    <property type="molecule type" value="Genomic_DNA"/>
</dbReference>
<dbReference type="InterPro" id="IPR010982">
    <property type="entry name" value="Lambda_DNA-bd_dom_sf"/>
</dbReference>
<dbReference type="Pfam" id="PF17765">
    <property type="entry name" value="MLTR_LBD"/>
    <property type="match status" value="1"/>
</dbReference>
<evidence type="ECO:0000259" key="1">
    <source>
        <dbReference type="PROSITE" id="PS50943"/>
    </source>
</evidence>
<evidence type="ECO:0000313" key="3">
    <source>
        <dbReference type="Proteomes" id="UP001501570"/>
    </source>
</evidence>
<reference evidence="3" key="1">
    <citation type="journal article" date="2019" name="Int. J. Syst. Evol. Microbiol.">
        <title>The Global Catalogue of Microorganisms (GCM) 10K type strain sequencing project: providing services to taxonomists for standard genome sequencing and annotation.</title>
        <authorList>
            <consortium name="The Broad Institute Genomics Platform"/>
            <consortium name="The Broad Institute Genome Sequencing Center for Infectious Disease"/>
            <person name="Wu L."/>
            <person name="Ma J."/>
        </authorList>
    </citation>
    <scope>NUCLEOTIDE SEQUENCE [LARGE SCALE GENOMIC DNA]</scope>
    <source>
        <strain evidence="3">JCM 18304</strain>
    </source>
</reference>
<dbReference type="Gene3D" id="1.10.260.40">
    <property type="entry name" value="lambda repressor-like DNA-binding domains"/>
    <property type="match status" value="1"/>
</dbReference>
<dbReference type="Pfam" id="PF13560">
    <property type="entry name" value="HTH_31"/>
    <property type="match status" value="1"/>
</dbReference>